<protein>
    <submittedName>
        <fullName evidence="2">YbaB/EbfC family nucleoid-associated protein</fullName>
    </submittedName>
</protein>
<dbReference type="Proteomes" id="UP001500416">
    <property type="component" value="Unassembled WGS sequence"/>
</dbReference>
<sequence length="171" mass="18267">MQERGHVVTEPVFGGDEVRTEQEIARWAAGVAAKAEKYQRVSEQVAEVAVHEVSRDGLVRLSVGASGALQHLEISDKAREVSGATLAASIMTTIRRAQARIAGAVSEIVTSVGVDDPGTAEALVSSYRQRFPPPAPDTPPWADQVRPSAPPPPARRPVQDDEDWDGPAVTE</sequence>
<gene>
    <name evidence="2" type="ORF">GCM10010492_47180</name>
</gene>
<evidence type="ECO:0000313" key="2">
    <source>
        <dbReference type="EMBL" id="GAA0242520.1"/>
    </source>
</evidence>
<evidence type="ECO:0000313" key="3">
    <source>
        <dbReference type="Proteomes" id="UP001500416"/>
    </source>
</evidence>
<proteinExistence type="predicted"/>
<dbReference type="Pfam" id="PF02575">
    <property type="entry name" value="YbaB_DNA_bd"/>
    <property type="match status" value="1"/>
</dbReference>
<keyword evidence="3" id="KW-1185">Reference proteome</keyword>
<comment type="caution">
    <text evidence="2">The sequence shown here is derived from an EMBL/GenBank/DDBJ whole genome shotgun (WGS) entry which is preliminary data.</text>
</comment>
<organism evidence="2 3">
    <name type="scientific">Saccharothrix mutabilis subsp. mutabilis</name>
    <dbReference type="NCBI Taxonomy" id="66855"/>
    <lineage>
        <taxon>Bacteria</taxon>
        <taxon>Bacillati</taxon>
        <taxon>Actinomycetota</taxon>
        <taxon>Actinomycetes</taxon>
        <taxon>Pseudonocardiales</taxon>
        <taxon>Pseudonocardiaceae</taxon>
        <taxon>Saccharothrix</taxon>
    </lineage>
</organism>
<dbReference type="InterPro" id="IPR004401">
    <property type="entry name" value="YbaB/EbfC"/>
</dbReference>
<evidence type="ECO:0000256" key="1">
    <source>
        <dbReference type="SAM" id="MobiDB-lite"/>
    </source>
</evidence>
<reference evidence="3" key="1">
    <citation type="journal article" date="2019" name="Int. J. Syst. Evol. Microbiol.">
        <title>The Global Catalogue of Microorganisms (GCM) 10K type strain sequencing project: providing services to taxonomists for standard genome sequencing and annotation.</title>
        <authorList>
            <consortium name="The Broad Institute Genomics Platform"/>
            <consortium name="The Broad Institute Genome Sequencing Center for Infectious Disease"/>
            <person name="Wu L."/>
            <person name="Ma J."/>
        </authorList>
    </citation>
    <scope>NUCLEOTIDE SEQUENCE [LARGE SCALE GENOMIC DNA]</scope>
    <source>
        <strain evidence="3">JCM 3380</strain>
    </source>
</reference>
<dbReference type="InterPro" id="IPR036894">
    <property type="entry name" value="YbaB-like_sf"/>
</dbReference>
<name>A0ABP3DTW6_9PSEU</name>
<dbReference type="SUPFAM" id="SSF82607">
    <property type="entry name" value="YbaB-like"/>
    <property type="match status" value="1"/>
</dbReference>
<dbReference type="Gene3D" id="3.30.1310.10">
    <property type="entry name" value="Nucleoid-associated protein YbaB-like domain"/>
    <property type="match status" value="1"/>
</dbReference>
<dbReference type="EMBL" id="BAAABU010000011">
    <property type="protein sequence ID" value="GAA0242520.1"/>
    <property type="molecule type" value="Genomic_DNA"/>
</dbReference>
<accession>A0ABP3DTW6</accession>
<feature type="region of interest" description="Disordered" evidence="1">
    <location>
        <begin position="129"/>
        <end position="171"/>
    </location>
</feature>